<dbReference type="RefSeq" id="WP_035381644.1">
    <property type="nucleotide sequence ID" value="NZ_AZQP01000069.1"/>
</dbReference>
<evidence type="ECO:0000313" key="3">
    <source>
        <dbReference type="EMBL" id="EYE87316.1"/>
    </source>
</evidence>
<comment type="caution">
    <text evidence="3">The sequence shown here is derived from an EMBL/GenBank/DDBJ whole genome shotgun (WGS) entry which is preliminary data.</text>
</comment>
<evidence type="ECO:0000259" key="2">
    <source>
        <dbReference type="Pfam" id="PF02517"/>
    </source>
</evidence>
<feature type="transmembrane region" description="Helical" evidence="1">
    <location>
        <begin position="45"/>
        <end position="62"/>
    </location>
</feature>
<dbReference type="GO" id="GO:0080120">
    <property type="term" value="P:CAAX-box protein maturation"/>
    <property type="evidence" value="ECO:0007669"/>
    <property type="project" value="UniProtKB-ARBA"/>
</dbReference>
<dbReference type="STRING" id="1403537.Q428_14000"/>
<organism evidence="3 4">
    <name type="scientific">Fervidicella metallireducens AeB</name>
    <dbReference type="NCBI Taxonomy" id="1403537"/>
    <lineage>
        <taxon>Bacteria</taxon>
        <taxon>Bacillati</taxon>
        <taxon>Bacillota</taxon>
        <taxon>Clostridia</taxon>
        <taxon>Eubacteriales</taxon>
        <taxon>Clostridiaceae</taxon>
        <taxon>Fervidicella</taxon>
    </lineage>
</organism>
<dbReference type="InterPro" id="IPR052710">
    <property type="entry name" value="CAAX_protease"/>
</dbReference>
<sequence>MEQKRYYPTVLQAVLLLLIAFLIQTVGSVIGFVVIGKEFMNSTEIILSITFLSELIIIIIGSKKSKTSIKKLFEKPDLNIKNILIIILLVVASWFIMAGITIIYVNNSEAAKQTQDRLTDIFLGGSNQWFGILSIVLIAPIVEEILFRGIILQGLLKNYSVNKSIIITGVLFGLFHGNIVQSPTVILLGIVLGIMYVKTGSLSMCILGHIVNNLLAVIAGGILLVEGRHVYTLIAGVVLAVISVIFIRKIPNNIYCLKETFSYEENNSF</sequence>
<feature type="transmembrane region" description="Helical" evidence="1">
    <location>
        <begin position="126"/>
        <end position="147"/>
    </location>
</feature>
<dbReference type="PANTHER" id="PTHR36435">
    <property type="entry name" value="SLR1288 PROTEIN"/>
    <property type="match status" value="1"/>
</dbReference>
<keyword evidence="4" id="KW-1185">Reference proteome</keyword>
<protein>
    <recommendedName>
        <fullName evidence="2">CAAX prenyl protease 2/Lysostaphin resistance protein A-like domain-containing protein</fullName>
    </recommendedName>
</protein>
<dbReference type="InterPro" id="IPR003675">
    <property type="entry name" value="Rce1/LyrA-like_dom"/>
</dbReference>
<dbReference type="GO" id="GO:0004175">
    <property type="term" value="F:endopeptidase activity"/>
    <property type="evidence" value="ECO:0007669"/>
    <property type="project" value="UniProtKB-ARBA"/>
</dbReference>
<dbReference type="OrthoDB" id="4177129at2"/>
<dbReference type="AlphaFoldDB" id="A0A017RRU0"/>
<keyword evidence="1" id="KW-0472">Membrane</keyword>
<feature type="transmembrane region" description="Helical" evidence="1">
    <location>
        <begin position="204"/>
        <end position="224"/>
    </location>
</feature>
<evidence type="ECO:0000313" key="4">
    <source>
        <dbReference type="Proteomes" id="UP000019681"/>
    </source>
</evidence>
<feature type="transmembrane region" description="Helical" evidence="1">
    <location>
        <begin position="83"/>
        <end position="106"/>
    </location>
</feature>
<keyword evidence="1" id="KW-1133">Transmembrane helix</keyword>
<dbReference type="EMBL" id="AZQP01000069">
    <property type="protein sequence ID" value="EYE87316.1"/>
    <property type="molecule type" value="Genomic_DNA"/>
</dbReference>
<name>A0A017RRU0_9CLOT</name>
<dbReference type="PANTHER" id="PTHR36435:SF1">
    <property type="entry name" value="CAAX AMINO TERMINAL PROTEASE FAMILY PROTEIN"/>
    <property type="match status" value="1"/>
</dbReference>
<proteinExistence type="predicted"/>
<gene>
    <name evidence="3" type="ORF">Q428_14000</name>
</gene>
<dbReference type="Pfam" id="PF02517">
    <property type="entry name" value="Rce1-like"/>
    <property type="match status" value="1"/>
</dbReference>
<evidence type="ECO:0000256" key="1">
    <source>
        <dbReference type="SAM" id="Phobius"/>
    </source>
</evidence>
<accession>A0A017RRU0</accession>
<feature type="domain" description="CAAX prenyl protease 2/Lysostaphin resistance protein A-like" evidence="2">
    <location>
        <begin position="127"/>
        <end position="215"/>
    </location>
</feature>
<reference evidence="3 4" key="1">
    <citation type="journal article" date="2014" name="Genome Announc.">
        <title>Draft Genome Sequence of Fervidicella metallireducens Strain AeBT, an Iron-Reducing Thermoanaerobe from the Great Artesian Basin.</title>
        <authorList>
            <person name="Patel B.K."/>
        </authorList>
    </citation>
    <scope>NUCLEOTIDE SEQUENCE [LARGE SCALE GENOMIC DNA]</scope>
    <source>
        <strain evidence="3 4">AeB</strain>
    </source>
</reference>
<feature type="transmembrane region" description="Helical" evidence="1">
    <location>
        <begin position="230"/>
        <end position="247"/>
    </location>
</feature>
<feature type="transmembrane region" description="Helical" evidence="1">
    <location>
        <begin position="12"/>
        <end position="33"/>
    </location>
</feature>
<feature type="transmembrane region" description="Helical" evidence="1">
    <location>
        <begin position="181"/>
        <end position="197"/>
    </location>
</feature>
<dbReference type="Proteomes" id="UP000019681">
    <property type="component" value="Unassembled WGS sequence"/>
</dbReference>
<keyword evidence="1" id="KW-0812">Transmembrane</keyword>